<comment type="function">
    <text evidence="7">Catalytic component of the histone acetylase B (HAT-B) complex. Has intrinsic substrate specificity that modifies lysine in recognition sequence GXGKXG. Involved in DNA double-strand break repair.</text>
</comment>
<gene>
    <name evidence="13" type="ORF">B0J11DRAFT_509515</name>
</gene>
<dbReference type="InterPro" id="IPR016181">
    <property type="entry name" value="Acyl_CoA_acyltransferase"/>
</dbReference>
<evidence type="ECO:0000256" key="4">
    <source>
        <dbReference type="ARBA" id="ARBA00022679"/>
    </source>
</evidence>
<feature type="compositionally biased region" description="Acidic residues" evidence="11">
    <location>
        <begin position="493"/>
        <end position="505"/>
    </location>
</feature>
<dbReference type="EC" id="2.3.1.48" evidence="2 7"/>
<evidence type="ECO:0000313" key="14">
    <source>
        <dbReference type="Proteomes" id="UP000700596"/>
    </source>
</evidence>
<dbReference type="Gene3D" id="3.40.630.30">
    <property type="match status" value="1"/>
</dbReference>
<keyword evidence="4 7" id="KW-0808">Transferase</keyword>
<feature type="region of interest" description="Disordered" evidence="11">
    <location>
        <begin position="466"/>
        <end position="517"/>
    </location>
</feature>
<protein>
    <recommendedName>
        <fullName evidence="3 7">Histone acetyltransferase type B catalytic subunit</fullName>
        <ecNumber evidence="2 7">2.3.1.48</ecNumber>
    </recommendedName>
</protein>
<accession>A0A9P9DES9</accession>
<keyword evidence="7" id="KW-0539">Nucleus</keyword>
<keyword evidence="14" id="KW-1185">Reference proteome</keyword>
<dbReference type="GO" id="GO:0031509">
    <property type="term" value="P:subtelomeric heterochromatin formation"/>
    <property type="evidence" value="ECO:0007669"/>
    <property type="project" value="InterPro"/>
</dbReference>
<evidence type="ECO:0000256" key="10">
    <source>
        <dbReference type="PIRSR" id="PIRSR038084-3"/>
    </source>
</evidence>
<dbReference type="EMBL" id="JAGMWT010000013">
    <property type="protein sequence ID" value="KAH7117818.1"/>
    <property type="molecule type" value="Genomic_DNA"/>
</dbReference>
<evidence type="ECO:0000259" key="12">
    <source>
        <dbReference type="Pfam" id="PF10394"/>
    </source>
</evidence>
<organism evidence="13 14">
    <name type="scientific">Dendryphion nanum</name>
    <dbReference type="NCBI Taxonomy" id="256645"/>
    <lineage>
        <taxon>Eukaryota</taxon>
        <taxon>Fungi</taxon>
        <taxon>Dikarya</taxon>
        <taxon>Ascomycota</taxon>
        <taxon>Pezizomycotina</taxon>
        <taxon>Dothideomycetes</taxon>
        <taxon>Pleosporomycetidae</taxon>
        <taxon>Pleosporales</taxon>
        <taxon>Torulaceae</taxon>
        <taxon>Dendryphion</taxon>
    </lineage>
</organism>
<feature type="domain" description="Histone acetyl transferase HAT1 N-terminal" evidence="12">
    <location>
        <begin position="7"/>
        <end position="169"/>
    </location>
</feature>
<evidence type="ECO:0000256" key="2">
    <source>
        <dbReference type="ARBA" id="ARBA00013184"/>
    </source>
</evidence>
<evidence type="ECO:0000256" key="7">
    <source>
        <dbReference type="PIRNR" id="PIRNR038084"/>
    </source>
</evidence>
<dbReference type="GO" id="GO:0005737">
    <property type="term" value="C:cytoplasm"/>
    <property type="evidence" value="ECO:0007669"/>
    <property type="project" value="UniProtKB-SubCell"/>
</dbReference>
<dbReference type="GO" id="GO:0000781">
    <property type="term" value="C:chromosome, telomeric region"/>
    <property type="evidence" value="ECO:0007669"/>
    <property type="project" value="GOC"/>
</dbReference>
<comment type="subcellular location">
    <subcellularLocation>
        <location evidence="7">Cytoplasm</location>
    </subcellularLocation>
    <subcellularLocation>
        <location evidence="7">Nucleus</location>
    </subcellularLocation>
</comment>
<comment type="similarity">
    <text evidence="1 7">Belongs to the HAT1 family.</text>
</comment>
<dbReference type="PANTHER" id="PTHR12046">
    <property type="entry name" value="HISTONE ACETYLTRANSFERASE TYPE B CATALYTIC SUBUNIT"/>
    <property type="match status" value="1"/>
</dbReference>
<reference evidence="13" key="1">
    <citation type="journal article" date="2021" name="Nat. Commun.">
        <title>Genetic determinants of endophytism in the Arabidopsis root mycobiome.</title>
        <authorList>
            <person name="Mesny F."/>
            <person name="Miyauchi S."/>
            <person name="Thiergart T."/>
            <person name="Pickel B."/>
            <person name="Atanasova L."/>
            <person name="Karlsson M."/>
            <person name="Huettel B."/>
            <person name="Barry K.W."/>
            <person name="Haridas S."/>
            <person name="Chen C."/>
            <person name="Bauer D."/>
            <person name="Andreopoulos W."/>
            <person name="Pangilinan J."/>
            <person name="LaButti K."/>
            <person name="Riley R."/>
            <person name="Lipzen A."/>
            <person name="Clum A."/>
            <person name="Drula E."/>
            <person name="Henrissat B."/>
            <person name="Kohler A."/>
            <person name="Grigoriev I.V."/>
            <person name="Martin F.M."/>
            <person name="Hacquard S."/>
        </authorList>
    </citation>
    <scope>NUCLEOTIDE SEQUENCE</scope>
    <source>
        <strain evidence="13">MPI-CAGE-CH-0243</strain>
    </source>
</reference>
<evidence type="ECO:0000256" key="8">
    <source>
        <dbReference type="PIRSR" id="PIRSR038084-1"/>
    </source>
</evidence>
<feature type="binding site" evidence="9">
    <location>
        <begin position="274"/>
        <end position="276"/>
    </location>
    <ligand>
        <name>acetyl-CoA</name>
        <dbReference type="ChEBI" id="CHEBI:57288"/>
    </ligand>
</feature>
<dbReference type="Proteomes" id="UP000700596">
    <property type="component" value="Unassembled WGS sequence"/>
</dbReference>
<keyword evidence="7" id="KW-0963">Cytoplasm</keyword>
<comment type="subunit">
    <text evidence="7">Component of the HAT-B complex composed of at least HAT1 and HAT2. The HAT-B complex binds to histone H4 tail.</text>
</comment>
<dbReference type="OrthoDB" id="10253098at2759"/>
<dbReference type="GO" id="GO:0005634">
    <property type="term" value="C:nucleus"/>
    <property type="evidence" value="ECO:0007669"/>
    <property type="project" value="UniProtKB-SubCell"/>
</dbReference>
<keyword evidence="5 7" id="KW-0012">Acyltransferase</keyword>
<evidence type="ECO:0000256" key="1">
    <source>
        <dbReference type="ARBA" id="ARBA00010543"/>
    </source>
</evidence>
<feature type="compositionally biased region" description="Polar residues" evidence="11">
    <location>
        <begin position="109"/>
        <end position="124"/>
    </location>
</feature>
<dbReference type="Gene3D" id="3.90.360.10">
    <property type="entry name" value="Histone acetyl transferase 1 (HAT1), N-terminal domain"/>
    <property type="match status" value="1"/>
</dbReference>
<feature type="active site" description="Proton donor/acceptor" evidence="8">
    <location>
        <position position="309"/>
    </location>
</feature>
<dbReference type="Pfam" id="PF10394">
    <property type="entry name" value="Hat1_N"/>
    <property type="match status" value="1"/>
</dbReference>
<dbReference type="InterPro" id="IPR017380">
    <property type="entry name" value="Hist_AcTrfase_B-typ_cat-su"/>
</dbReference>
<evidence type="ECO:0000256" key="6">
    <source>
        <dbReference type="ARBA" id="ARBA00048017"/>
    </source>
</evidence>
<evidence type="ECO:0000313" key="13">
    <source>
        <dbReference type="EMBL" id="KAH7117818.1"/>
    </source>
</evidence>
<dbReference type="InterPro" id="IPR019467">
    <property type="entry name" value="Hat1_N"/>
</dbReference>
<dbReference type="SUPFAM" id="SSF55729">
    <property type="entry name" value="Acyl-CoA N-acyltransferases (Nat)"/>
    <property type="match status" value="1"/>
</dbReference>
<dbReference type="PIRSF" id="PIRSF038084">
    <property type="entry name" value="HAT-B_cat"/>
    <property type="match status" value="1"/>
</dbReference>
<dbReference type="InterPro" id="IPR037113">
    <property type="entry name" value="Hat1_N_sf"/>
</dbReference>
<feature type="binding site" evidence="9">
    <location>
        <position position="312"/>
    </location>
    <ligand>
        <name>acetyl-CoA</name>
        <dbReference type="ChEBI" id="CHEBI:57288"/>
    </ligand>
</feature>
<feature type="site" description="Interaction with histone H4 N-terminus" evidence="10">
    <location>
        <position position="185"/>
    </location>
</feature>
<evidence type="ECO:0000256" key="5">
    <source>
        <dbReference type="ARBA" id="ARBA00023315"/>
    </source>
</evidence>
<comment type="catalytic activity">
    <reaction evidence="6 7">
        <text>L-lysyl-[protein] + acetyl-CoA = N(6)-acetyl-L-lysyl-[protein] + CoA + H(+)</text>
        <dbReference type="Rhea" id="RHEA:45948"/>
        <dbReference type="Rhea" id="RHEA-COMP:9752"/>
        <dbReference type="Rhea" id="RHEA-COMP:10731"/>
        <dbReference type="ChEBI" id="CHEBI:15378"/>
        <dbReference type="ChEBI" id="CHEBI:29969"/>
        <dbReference type="ChEBI" id="CHEBI:57287"/>
        <dbReference type="ChEBI" id="CHEBI:57288"/>
        <dbReference type="ChEBI" id="CHEBI:61930"/>
        <dbReference type="EC" id="2.3.1.48"/>
    </reaction>
</comment>
<dbReference type="AlphaFoldDB" id="A0A9P9DES9"/>
<feature type="region of interest" description="Disordered" evidence="11">
    <location>
        <begin position="103"/>
        <end position="129"/>
    </location>
</feature>
<name>A0A9P9DES9_9PLEO</name>
<proteinExistence type="inferred from homology"/>
<sequence>MEDLEDWIHEANDCVHINLTRPSDKAEPVFEDSFGPEFTYPILGDEQKIIGYRNPRISLHFRANDLKPNLDITFKEKIDLSTLLPDGAEQVDIEAAWESLIPSDDSESTKTSSLSENDPMSNSWKPPGEVAHTFESHGKKFEIWKSTLADPDSLKLWQNMQVLVLLFIEGASLLDIDEEWTLQRWTLYLLYEVTPIMDPSISPYTLAGFSTTHRYWIFPTFEVMRALKALPSPPASSNGESKYAPPKVPFDPDTSRFQEVDLLQEPSRERISQFVILPPFQGQSLGCKLYETIFGDLVKLPNIYEIPVEDPNETFDKMRDYADMDYLRRLPAFKNLTVATNVPPEKLRKDSPISRDQLLGNGTDLDALRIETKIVQRQFNRLVELHLLSTIPPLHRSKARITRKEKASNENDRKFYFWRLAVKERIYQQHAEVLSQIEESSERVEKVEAALENQLDEYIERLEGLEKRSSGTSSGGGLLTVPRPKRKRRTIVDDEEDDEWEDMEEGSVASSSKRVKS</sequence>
<dbReference type="GO" id="GO:0004402">
    <property type="term" value="F:histone acetyltransferase activity"/>
    <property type="evidence" value="ECO:0007669"/>
    <property type="project" value="UniProtKB-UniRule"/>
</dbReference>
<evidence type="ECO:0000256" key="9">
    <source>
        <dbReference type="PIRSR" id="PIRSR038084-2"/>
    </source>
</evidence>
<evidence type="ECO:0000256" key="11">
    <source>
        <dbReference type="SAM" id="MobiDB-lite"/>
    </source>
</evidence>
<comment type="caution">
    <text evidence="13">The sequence shown here is derived from an EMBL/GenBank/DDBJ whole genome shotgun (WGS) entry which is preliminary data.</text>
</comment>
<evidence type="ECO:0000256" key="3">
    <source>
        <dbReference type="ARBA" id="ARBA00021268"/>
    </source>
</evidence>
<feature type="compositionally biased region" description="Polar residues" evidence="11">
    <location>
        <begin position="508"/>
        <end position="517"/>
    </location>
</feature>